<organism evidence="2 3">
    <name type="scientific">Niabella yanshanensis</name>
    <dbReference type="NCBI Taxonomy" id="577386"/>
    <lineage>
        <taxon>Bacteria</taxon>
        <taxon>Pseudomonadati</taxon>
        <taxon>Bacteroidota</taxon>
        <taxon>Chitinophagia</taxon>
        <taxon>Chitinophagales</taxon>
        <taxon>Chitinophagaceae</taxon>
        <taxon>Niabella</taxon>
    </lineage>
</organism>
<evidence type="ECO:0000256" key="1">
    <source>
        <dbReference type="SAM" id="Phobius"/>
    </source>
</evidence>
<dbReference type="RefSeq" id="WP_114793344.1">
    <property type="nucleotide sequence ID" value="NZ_CP139960.1"/>
</dbReference>
<accession>A0ABZ0W8G5</accession>
<feature type="transmembrane region" description="Helical" evidence="1">
    <location>
        <begin position="30"/>
        <end position="51"/>
    </location>
</feature>
<protein>
    <submittedName>
        <fullName evidence="2">Uncharacterized protein</fullName>
    </submittedName>
</protein>
<gene>
    <name evidence="2" type="ORF">U0035_01885</name>
</gene>
<feature type="transmembrane region" description="Helical" evidence="1">
    <location>
        <begin position="63"/>
        <end position="82"/>
    </location>
</feature>
<evidence type="ECO:0000313" key="2">
    <source>
        <dbReference type="EMBL" id="WQD38893.1"/>
    </source>
</evidence>
<dbReference type="EMBL" id="CP139960">
    <property type="protein sequence ID" value="WQD38893.1"/>
    <property type="molecule type" value="Genomic_DNA"/>
</dbReference>
<name>A0ABZ0W8G5_9BACT</name>
<keyword evidence="1" id="KW-0472">Membrane</keyword>
<keyword evidence="1" id="KW-1133">Transmembrane helix</keyword>
<sequence>MKKKGLIAIWVGWCLLQPVLYFFGDLLTDIMALLILAPLFFILLIIQLVKLIKEMPGVSGLRIGKLLSFILLLFLTTAPWIVQNVMERIDWVILYNKRKEIVQQVKKGQLKPNQGWSSSLCKLPFALPVVSDGGNEIQIYRNKSNNALTVEFWTFRGMPDGGSRSFVYSEDVAEISGMDKKVAQQPGKNRKIQDGWYWLTDE</sequence>
<keyword evidence="3" id="KW-1185">Reference proteome</keyword>
<keyword evidence="1" id="KW-0812">Transmembrane</keyword>
<reference evidence="2 3" key="1">
    <citation type="submission" date="2023-12" db="EMBL/GenBank/DDBJ databases">
        <title>Genome sequencing and assembly of bacterial species from a model synthetic community.</title>
        <authorList>
            <person name="Hogle S.L."/>
        </authorList>
    </citation>
    <scope>NUCLEOTIDE SEQUENCE [LARGE SCALE GENOMIC DNA]</scope>
    <source>
        <strain evidence="2 3">HAMBI_3031</strain>
    </source>
</reference>
<evidence type="ECO:0000313" key="3">
    <source>
        <dbReference type="Proteomes" id="UP001325680"/>
    </source>
</evidence>
<proteinExistence type="predicted"/>
<dbReference type="Proteomes" id="UP001325680">
    <property type="component" value="Chromosome"/>
</dbReference>
<feature type="transmembrane region" description="Helical" evidence="1">
    <location>
        <begin position="7"/>
        <end position="24"/>
    </location>
</feature>